<evidence type="ECO:0000313" key="1">
    <source>
        <dbReference type="EMBL" id="ABL66007.1"/>
    </source>
</evidence>
<name>A1BHY0_CHLPD</name>
<dbReference type="eggNOG" id="COG2250">
    <property type="taxonomic scope" value="Bacteria"/>
</dbReference>
<dbReference type="Proteomes" id="UP000008701">
    <property type="component" value="Chromosome"/>
</dbReference>
<sequence length="147" mass="16618">MDKEKKDVQYRFDLAAGFLAEAEDDFQLKRWRSCVSGSILSIENAGLAVLMLFGVSRLTHHPDKHLPQLLAEGTVSEEIGGLIEQLIPELERHDSHEKMLVKYGREPLYMLPWQIFTEKEASEALEGARKSVSLLGKLMALMTVPPR</sequence>
<organism evidence="1 2">
    <name type="scientific">Chlorobium phaeobacteroides (strain DSM 266 / SMG 266 / 2430)</name>
    <dbReference type="NCBI Taxonomy" id="290317"/>
    <lineage>
        <taxon>Bacteria</taxon>
        <taxon>Pseudomonadati</taxon>
        <taxon>Chlorobiota</taxon>
        <taxon>Chlorobiia</taxon>
        <taxon>Chlorobiales</taxon>
        <taxon>Chlorobiaceae</taxon>
        <taxon>Chlorobium/Pelodictyon group</taxon>
        <taxon>Chlorobium</taxon>
    </lineage>
</organism>
<dbReference type="AlphaFoldDB" id="A1BHY0"/>
<dbReference type="STRING" id="290317.Cpha266_1994"/>
<evidence type="ECO:0000313" key="2">
    <source>
        <dbReference type="Proteomes" id="UP000008701"/>
    </source>
</evidence>
<gene>
    <name evidence="1" type="ordered locus">Cpha266_1994</name>
</gene>
<proteinExistence type="predicted"/>
<dbReference type="EMBL" id="CP000492">
    <property type="protein sequence ID" value="ABL66007.1"/>
    <property type="molecule type" value="Genomic_DNA"/>
</dbReference>
<accession>A1BHY0</accession>
<reference evidence="1 2" key="1">
    <citation type="submission" date="2006-12" db="EMBL/GenBank/DDBJ databases">
        <title>Complete sequence of Chlorobium phaeobacteroides DSM 266.</title>
        <authorList>
            <consortium name="US DOE Joint Genome Institute"/>
            <person name="Copeland A."/>
            <person name="Lucas S."/>
            <person name="Lapidus A."/>
            <person name="Barry K."/>
            <person name="Detter J.C."/>
            <person name="Glavina del Rio T."/>
            <person name="Hammon N."/>
            <person name="Israni S."/>
            <person name="Pitluck S."/>
            <person name="Goltsman E."/>
            <person name="Schmutz J."/>
            <person name="Larimer F."/>
            <person name="Land M."/>
            <person name="Hauser L."/>
            <person name="Mikhailova N."/>
            <person name="Li T."/>
            <person name="Overmann J."/>
            <person name="Bryant D.A."/>
            <person name="Richardson P."/>
        </authorList>
    </citation>
    <scope>NUCLEOTIDE SEQUENCE [LARGE SCALE GENOMIC DNA]</scope>
    <source>
        <strain evidence="1 2">DSM 266</strain>
    </source>
</reference>
<dbReference type="Gene3D" id="1.20.120.330">
    <property type="entry name" value="Nucleotidyltransferases domain 2"/>
    <property type="match status" value="1"/>
</dbReference>
<dbReference type="RefSeq" id="WP_011745811.1">
    <property type="nucleotide sequence ID" value="NC_008639.1"/>
</dbReference>
<dbReference type="OrthoDB" id="594980at2"/>
<dbReference type="KEGG" id="cph:Cpha266_1994"/>
<protein>
    <recommendedName>
        <fullName evidence="3">HEPN domain-containing protein</fullName>
    </recommendedName>
</protein>
<keyword evidence="2" id="KW-1185">Reference proteome</keyword>
<dbReference type="HOGENOM" id="CLU_1764757_0_0_10"/>
<evidence type="ECO:0008006" key="3">
    <source>
        <dbReference type="Google" id="ProtNLM"/>
    </source>
</evidence>